<dbReference type="SUPFAM" id="SSF48452">
    <property type="entry name" value="TPR-like"/>
    <property type="match status" value="1"/>
</dbReference>
<organism evidence="1 2">
    <name type="scientific">Bodo saltans</name>
    <name type="common">Flagellated protozoan</name>
    <dbReference type="NCBI Taxonomy" id="75058"/>
    <lineage>
        <taxon>Eukaryota</taxon>
        <taxon>Discoba</taxon>
        <taxon>Euglenozoa</taxon>
        <taxon>Kinetoplastea</taxon>
        <taxon>Metakinetoplastina</taxon>
        <taxon>Eubodonida</taxon>
        <taxon>Bodonidae</taxon>
        <taxon>Bodo</taxon>
    </lineage>
</organism>
<sequence>MFVVFARSNHSLFLEERKTIMSSIEALSQRCTQTCDDIRNVPVLDFPVTQQVGRLAKELSSLSTSSTSTSPPLADIASLLQALCDACADVGVKAVLWNNLACIQKKQGNAEGAVTSLNAAVNAEGGMLRALPTTLINLSAALASQGRFEEAAAAAHRAIVHSARPASPATLAKGSSASRSLAAAYFNLAVALEGSGHTEHALKTYHEVLLRVDDRDAYAIAATRARNNLMLVEQDLTSKAWAAH</sequence>
<reference evidence="2" key="1">
    <citation type="submission" date="2015-09" db="EMBL/GenBank/DDBJ databases">
        <authorList>
            <consortium name="Pathogen Informatics"/>
        </authorList>
    </citation>
    <scope>NUCLEOTIDE SEQUENCE [LARGE SCALE GENOMIC DNA]</scope>
    <source>
        <strain evidence="2">Lake Konstanz</strain>
    </source>
</reference>
<evidence type="ECO:0000313" key="2">
    <source>
        <dbReference type="Proteomes" id="UP000051952"/>
    </source>
</evidence>
<dbReference type="InterPro" id="IPR019734">
    <property type="entry name" value="TPR_rpt"/>
</dbReference>
<dbReference type="InterPro" id="IPR011990">
    <property type="entry name" value="TPR-like_helical_dom_sf"/>
</dbReference>
<keyword evidence="2" id="KW-1185">Reference proteome</keyword>
<accession>A0A0S4JBF5</accession>
<proteinExistence type="predicted"/>
<name>A0A0S4JBF5_BODSA</name>
<dbReference type="AlphaFoldDB" id="A0A0S4JBF5"/>
<dbReference type="Gene3D" id="1.25.40.10">
    <property type="entry name" value="Tetratricopeptide repeat domain"/>
    <property type="match status" value="1"/>
</dbReference>
<dbReference type="VEuPathDB" id="TriTrypDB:BSAL_01750"/>
<protein>
    <submittedName>
        <fullName evidence="1">Tetratricopeptide-repeat protein, putative</fullName>
    </submittedName>
</protein>
<dbReference type="Proteomes" id="UP000051952">
    <property type="component" value="Unassembled WGS sequence"/>
</dbReference>
<dbReference type="Pfam" id="PF13181">
    <property type="entry name" value="TPR_8"/>
    <property type="match status" value="1"/>
</dbReference>
<dbReference type="SMART" id="SM00028">
    <property type="entry name" value="TPR"/>
    <property type="match status" value="3"/>
</dbReference>
<gene>
    <name evidence="1" type="ORF">BSAL_01750</name>
</gene>
<evidence type="ECO:0000313" key="1">
    <source>
        <dbReference type="EMBL" id="CUG88826.1"/>
    </source>
</evidence>
<feature type="non-terminal residue" evidence="1">
    <location>
        <position position="244"/>
    </location>
</feature>
<dbReference type="EMBL" id="CYKH01001676">
    <property type="protein sequence ID" value="CUG88826.1"/>
    <property type="molecule type" value="Genomic_DNA"/>
</dbReference>